<dbReference type="GO" id="GO:0042781">
    <property type="term" value="F:3'-tRNA processing endoribonuclease activity"/>
    <property type="evidence" value="ECO:0007669"/>
    <property type="project" value="TreeGrafter"/>
</dbReference>
<organism evidence="9 10">
    <name type="scientific">Elizabethkingia anophelis NUHP1</name>
    <dbReference type="NCBI Taxonomy" id="1338011"/>
    <lineage>
        <taxon>Bacteria</taxon>
        <taxon>Pseudomonadati</taxon>
        <taxon>Bacteroidota</taxon>
        <taxon>Flavobacteriia</taxon>
        <taxon>Flavobacteriales</taxon>
        <taxon>Weeksellaceae</taxon>
        <taxon>Elizabethkingia</taxon>
    </lineage>
</organism>
<evidence type="ECO:0000256" key="4">
    <source>
        <dbReference type="ARBA" id="ARBA00022759"/>
    </source>
</evidence>
<dbReference type="GO" id="GO:0030677">
    <property type="term" value="C:ribonuclease P complex"/>
    <property type="evidence" value="ECO:0007669"/>
    <property type="project" value="TreeGrafter"/>
</dbReference>
<dbReference type="HAMAP" id="MF_00227">
    <property type="entry name" value="RNase_P"/>
    <property type="match status" value="1"/>
</dbReference>
<dbReference type="PANTHER" id="PTHR33992:SF1">
    <property type="entry name" value="RIBONUCLEASE P PROTEIN COMPONENT"/>
    <property type="match status" value="1"/>
</dbReference>
<evidence type="ECO:0000256" key="1">
    <source>
        <dbReference type="ARBA" id="ARBA00002663"/>
    </source>
</evidence>
<evidence type="ECO:0000256" key="7">
    <source>
        <dbReference type="HAMAP-Rule" id="MF_00227"/>
    </source>
</evidence>
<keyword evidence="3 7" id="KW-0540">Nuclease</keyword>
<dbReference type="KEGG" id="eao:BD94_3927"/>
<evidence type="ECO:0000256" key="5">
    <source>
        <dbReference type="ARBA" id="ARBA00022801"/>
    </source>
</evidence>
<proteinExistence type="inferred from homology"/>
<comment type="function">
    <text evidence="1 7">RNaseP catalyzes the removal of the 5'-leader sequence from pre-tRNA to produce the mature 5'-terminus. It can also cleave other RNA substrates such as 4.5S RNA. The protein component plays an auxiliary but essential role in vivo by binding to the 5'-leader sequence and broadening the substrate specificity of the ribozyme.</text>
</comment>
<keyword evidence="6 7" id="KW-0694">RNA-binding</keyword>
<dbReference type="GO" id="GO:0001682">
    <property type="term" value="P:tRNA 5'-leader removal"/>
    <property type="evidence" value="ECO:0007669"/>
    <property type="project" value="UniProtKB-UniRule"/>
</dbReference>
<dbReference type="Proteomes" id="UP000028933">
    <property type="component" value="Chromosome"/>
</dbReference>
<dbReference type="InterPro" id="IPR000100">
    <property type="entry name" value="RNase_P"/>
</dbReference>
<dbReference type="InterPro" id="IPR020568">
    <property type="entry name" value="Ribosomal_Su5_D2-typ_SF"/>
</dbReference>
<dbReference type="STRING" id="1338011.BD94_3927"/>
<dbReference type="eggNOG" id="COG0594">
    <property type="taxonomic scope" value="Bacteria"/>
</dbReference>
<dbReference type="AlphaFoldDB" id="A0A077EJQ8"/>
<dbReference type="EMBL" id="CP007547">
    <property type="protein sequence ID" value="AIL47702.1"/>
    <property type="molecule type" value="Genomic_DNA"/>
</dbReference>
<gene>
    <name evidence="7" type="primary">rnpA</name>
    <name evidence="9" type="ORF">BD94_3927</name>
</gene>
<name>A0A077EJQ8_9FLAO</name>
<reference evidence="9" key="2">
    <citation type="journal article" date="2015" name="Genome Biol. Evol.">
        <title>Complete Genome Sequence and Transcriptomic Analysis of the Novel Pathogen Elizabethkingia anophelis in Response to Oxidative Stress.</title>
        <authorList>
            <person name="Li Y."/>
            <person name="Liu Y."/>
            <person name="Chew S.C."/>
            <person name="Tay M."/>
            <person name="Salido M.M."/>
            <person name="Teo J."/>
            <person name="Lauro F.M."/>
            <person name="Givskov M."/>
            <person name="Yang L."/>
        </authorList>
    </citation>
    <scope>NUCLEOTIDE SEQUENCE</scope>
    <source>
        <strain evidence="9">NUHP1</strain>
    </source>
</reference>
<dbReference type="Pfam" id="PF00825">
    <property type="entry name" value="Ribonuclease_P"/>
    <property type="match status" value="1"/>
</dbReference>
<reference evidence="9" key="1">
    <citation type="journal article" date="2013" name="Lancet">
        <title>First case of E anophelis outbreak in an intensive-care unit.</title>
        <authorList>
            <person name="Teo J."/>
            <person name="Tan S.Y."/>
            <person name="Tay M."/>
            <person name="Ding Y."/>
            <person name="Kjelleberg S."/>
            <person name="Givskov M."/>
            <person name="Lin R.T."/>
            <person name="Yang L."/>
        </authorList>
    </citation>
    <scope>NUCLEOTIDE SEQUENCE [LARGE SCALE GENOMIC DNA]</scope>
    <source>
        <strain evidence="9">NUHP1</strain>
    </source>
</reference>
<keyword evidence="4 7" id="KW-0255">Endonuclease</keyword>
<dbReference type="InterPro" id="IPR014721">
    <property type="entry name" value="Ribsml_uS5_D2-typ_fold_subgr"/>
</dbReference>
<dbReference type="PROSITE" id="PS00648">
    <property type="entry name" value="RIBONUCLEASE_P"/>
    <property type="match status" value="1"/>
</dbReference>
<dbReference type="Gene3D" id="3.30.230.10">
    <property type="match status" value="1"/>
</dbReference>
<accession>A0A077EJQ8</accession>
<evidence type="ECO:0000256" key="2">
    <source>
        <dbReference type="ARBA" id="ARBA00022694"/>
    </source>
</evidence>
<evidence type="ECO:0000256" key="8">
    <source>
        <dbReference type="NCBIfam" id="TIGR00188"/>
    </source>
</evidence>
<evidence type="ECO:0000256" key="6">
    <source>
        <dbReference type="ARBA" id="ARBA00022884"/>
    </source>
</evidence>
<dbReference type="PANTHER" id="PTHR33992">
    <property type="entry name" value="RIBONUCLEASE P PROTEIN COMPONENT"/>
    <property type="match status" value="1"/>
</dbReference>
<dbReference type="GO" id="GO:0004526">
    <property type="term" value="F:ribonuclease P activity"/>
    <property type="evidence" value="ECO:0007669"/>
    <property type="project" value="UniProtKB-UniRule"/>
</dbReference>
<dbReference type="EC" id="3.1.26.5" evidence="7 8"/>
<comment type="similarity">
    <text evidence="7">Belongs to the RnpA family.</text>
</comment>
<sequence length="116" mass="13986">MKDFGFPSSEKLKAKKDIDRLFKEGKWITTGNLRIIWLASESETKVGVSVSKRYFKKAVHRNRVKRLLREAYRLNKPLLHERFGEHFHIMLFWTSPQLPENLDQVKYFYEKLCRKN</sequence>
<keyword evidence="2 7" id="KW-0819">tRNA processing</keyword>
<dbReference type="HOGENOM" id="CLU_117179_1_1_10"/>
<dbReference type="InterPro" id="IPR020539">
    <property type="entry name" value="RNase_P_CS"/>
</dbReference>
<comment type="subunit">
    <text evidence="7">Consists of a catalytic RNA component (M1 or rnpB) and a protein subunit.</text>
</comment>
<evidence type="ECO:0000313" key="9">
    <source>
        <dbReference type="EMBL" id="AIL47702.1"/>
    </source>
</evidence>
<keyword evidence="5 7" id="KW-0378">Hydrolase</keyword>
<dbReference type="GO" id="GO:0000049">
    <property type="term" value="F:tRNA binding"/>
    <property type="evidence" value="ECO:0007669"/>
    <property type="project" value="UniProtKB-UniRule"/>
</dbReference>
<comment type="catalytic activity">
    <reaction evidence="7">
        <text>Endonucleolytic cleavage of RNA, removing 5'-extranucleotides from tRNA precursor.</text>
        <dbReference type="EC" id="3.1.26.5"/>
    </reaction>
</comment>
<dbReference type="RefSeq" id="WP_024563932.1">
    <property type="nucleotide sequence ID" value="NZ_CP007547.1"/>
</dbReference>
<evidence type="ECO:0000313" key="10">
    <source>
        <dbReference type="Proteomes" id="UP000028933"/>
    </source>
</evidence>
<evidence type="ECO:0000256" key="3">
    <source>
        <dbReference type="ARBA" id="ARBA00022722"/>
    </source>
</evidence>
<dbReference type="NCBIfam" id="TIGR00188">
    <property type="entry name" value="rnpA"/>
    <property type="match status" value="1"/>
</dbReference>
<dbReference type="SUPFAM" id="SSF54211">
    <property type="entry name" value="Ribosomal protein S5 domain 2-like"/>
    <property type="match status" value="1"/>
</dbReference>
<protein>
    <recommendedName>
        <fullName evidence="7 8">Ribonuclease P protein component</fullName>
        <shortName evidence="7">RNase P protein</shortName>
        <shortName evidence="7">RNaseP protein</shortName>
        <ecNumber evidence="7 8">3.1.26.5</ecNumber>
    </recommendedName>
    <alternativeName>
        <fullName evidence="7">Protein C5</fullName>
    </alternativeName>
</protein>